<dbReference type="AlphaFoldDB" id="A0A345IJI7"/>
<dbReference type="PROSITE" id="PS51257">
    <property type="entry name" value="PROKAR_LIPOPROTEIN"/>
    <property type="match status" value="1"/>
</dbReference>
<evidence type="ECO:0000313" key="12">
    <source>
        <dbReference type="Proteomes" id="UP000253744"/>
    </source>
</evidence>
<evidence type="ECO:0000256" key="5">
    <source>
        <dbReference type="ARBA" id="ARBA00022729"/>
    </source>
</evidence>
<dbReference type="GO" id="GO:0005576">
    <property type="term" value="C:extracellular region"/>
    <property type="evidence" value="ECO:0007669"/>
    <property type="project" value="UniProtKB-SubCell"/>
</dbReference>
<dbReference type="EMBL" id="CP031158">
    <property type="protein sequence ID" value="AXG99859.1"/>
    <property type="molecule type" value="Genomic_DNA"/>
</dbReference>
<evidence type="ECO:0000256" key="2">
    <source>
        <dbReference type="ARBA" id="ARBA00004613"/>
    </source>
</evidence>
<feature type="domain" description="Lipase-like C-terminal" evidence="10">
    <location>
        <begin position="92"/>
        <end position="351"/>
    </location>
</feature>
<organism evidence="11 12">
    <name type="scientific">Deinococcus wulumuqiensis</name>
    <dbReference type="NCBI Taxonomy" id="980427"/>
    <lineage>
        <taxon>Bacteria</taxon>
        <taxon>Thermotogati</taxon>
        <taxon>Deinococcota</taxon>
        <taxon>Deinococci</taxon>
        <taxon>Deinococcales</taxon>
        <taxon>Deinococcaceae</taxon>
        <taxon>Deinococcus</taxon>
    </lineage>
</organism>
<dbReference type="SUPFAM" id="SSF53474">
    <property type="entry name" value="alpha/beta-Hydrolases"/>
    <property type="match status" value="1"/>
</dbReference>
<dbReference type="STRING" id="1288484.GCA_000348665_02077"/>
<evidence type="ECO:0000256" key="4">
    <source>
        <dbReference type="ARBA" id="ARBA00022525"/>
    </source>
</evidence>
<proteinExistence type="predicted"/>
<feature type="chain" id="PRO_5016799554" description="triacylglycerol lipase" evidence="9">
    <location>
        <begin position="18"/>
        <end position="471"/>
    </location>
</feature>
<dbReference type="RefSeq" id="WP_114672603.1">
    <property type="nucleotide sequence ID" value="NZ_CP031158.1"/>
</dbReference>
<evidence type="ECO:0000259" key="10">
    <source>
        <dbReference type="Pfam" id="PF24708"/>
    </source>
</evidence>
<evidence type="ECO:0000256" key="1">
    <source>
        <dbReference type="ARBA" id="ARBA00001024"/>
    </source>
</evidence>
<dbReference type="InterPro" id="IPR029058">
    <property type="entry name" value="AB_hydrolase_fold"/>
</dbReference>
<keyword evidence="5 9" id="KW-0732">Signal</keyword>
<name>A0A345IJI7_9DEIO</name>
<accession>A0A345IJI7</accession>
<sequence length="471" mass="50346">MNRVLISAALSLTALLAACGQTTPRGPAAVHDAPAESAAPDSANTPDSYAARKAALPAQAPEPLAGAPKASLLQQTFPGGKPVSAQTLNKATPLILVHGLGGWGKQEMMGVPYWGSSYDVVGDLRGQGYNVFAASVGPISSNWERAAELYAQIKGGCVDYGAAYSARHGFSRFDPAKCYPGFYPEWDAEHPIHLLGHSMGGQTARMLVKLLEDGSPADAEGDNLFRGGRGGWVSAVMTVSTPNSGTPATDHIQAMVPMLKDLLKTVAASMGVSSQSLVYDFDLGQWGLRRQPGETFDTYFDRVMASHFAKNDSNAAYDLSVDGMADLNTFIGRSPNTVYASWTTSATTPGLITGWAYPTPLFMNAPLSALAWPYPWPLRPTIGNTTGSSPRGKVQYDASWWENDGLVPVKSQGAPLGQSQTDFLGGAAQPGQWYHLGKLNNWDHVAIIGLLELRDVRPFYRNQAAWLASLR</sequence>
<evidence type="ECO:0000256" key="7">
    <source>
        <dbReference type="ARBA" id="ARBA00023098"/>
    </source>
</evidence>
<keyword evidence="7" id="KW-0443">Lipid metabolism</keyword>
<gene>
    <name evidence="11" type="ORF">DVJ83_12815</name>
</gene>
<dbReference type="EC" id="3.1.1.3" evidence="3"/>
<evidence type="ECO:0000256" key="3">
    <source>
        <dbReference type="ARBA" id="ARBA00013279"/>
    </source>
</evidence>
<dbReference type="GO" id="GO:0006629">
    <property type="term" value="P:lipid metabolic process"/>
    <property type="evidence" value="ECO:0007669"/>
    <property type="project" value="UniProtKB-KW"/>
</dbReference>
<reference evidence="11 12" key="1">
    <citation type="submission" date="2018-07" db="EMBL/GenBank/DDBJ databases">
        <title>Complete Genome and Methylome Analysis of Deinococcus wulumuqiensis NEB 479.</title>
        <authorList>
            <person name="Fomenkov A."/>
            <person name="Luyten Y."/>
            <person name="Vincze T."/>
            <person name="Anton B.P."/>
            <person name="Clark T."/>
            <person name="Roberts R.J."/>
            <person name="Morgan R.D."/>
        </authorList>
    </citation>
    <scope>NUCLEOTIDE SEQUENCE [LARGE SCALE GENOMIC DNA]</scope>
    <source>
        <strain evidence="11 12">NEB 479</strain>
    </source>
</reference>
<keyword evidence="4" id="KW-0964">Secreted</keyword>
<comment type="subcellular location">
    <subcellularLocation>
        <location evidence="2">Secreted</location>
    </subcellularLocation>
</comment>
<evidence type="ECO:0000256" key="9">
    <source>
        <dbReference type="SAM" id="SignalP"/>
    </source>
</evidence>
<dbReference type="Gene3D" id="3.40.50.1820">
    <property type="entry name" value="alpha/beta hydrolase"/>
    <property type="match status" value="1"/>
</dbReference>
<dbReference type="PANTHER" id="PTHR34043:SF3">
    <property type="entry name" value="ALPHA_BETA-HYDROLASES SUPERFAMILY PROTEIN"/>
    <property type="match status" value="1"/>
</dbReference>
<feature type="region of interest" description="Disordered" evidence="8">
    <location>
        <begin position="24"/>
        <end position="47"/>
    </location>
</feature>
<feature type="signal peptide" evidence="9">
    <location>
        <begin position="1"/>
        <end position="17"/>
    </location>
</feature>
<keyword evidence="6" id="KW-0378">Hydrolase</keyword>
<dbReference type="InterPro" id="IPR056304">
    <property type="entry name" value="Lip-like_C"/>
</dbReference>
<dbReference type="KEGG" id="dwu:DVJ83_12815"/>
<evidence type="ECO:0000256" key="6">
    <source>
        <dbReference type="ARBA" id="ARBA00022801"/>
    </source>
</evidence>
<evidence type="ECO:0000313" key="11">
    <source>
        <dbReference type="EMBL" id="AXG99859.1"/>
    </source>
</evidence>
<dbReference type="Proteomes" id="UP000253744">
    <property type="component" value="Chromosome"/>
</dbReference>
<dbReference type="Pfam" id="PF24708">
    <property type="entry name" value="Lip_C"/>
    <property type="match status" value="1"/>
</dbReference>
<evidence type="ECO:0000256" key="8">
    <source>
        <dbReference type="SAM" id="MobiDB-lite"/>
    </source>
</evidence>
<comment type="catalytic activity">
    <reaction evidence="1">
        <text>a triacylglycerol + H2O = a diacylglycerol + a fatty acid + H(+)</text>
        <dbReference type="Rhea" id="RHEA:12044"/>
        <dbReference type="ChEBI" id="CHEBI:15377"/>
        <dbReference type="ChEBI" id="CHEBI:15378"/>
        <dbReference type="ChEBI" id="CHEBI:17855"/>
        <dbReference type="ChEBI" id="CHEBI:18035"/>
        <dbReference type="ChEBI" id="CHEBI:28868"/>
        <dbReference type="EC" id="3.1.1.3"/>
    </reaction>
</comment>
<dbReference type="GO" id="GO:0004806">
    <property type="term" value="F:triacylglycerol lipase activity"/>
    <property type="evidence" value="ECO:0007669"/>
    <property type="project" value="UniProtKB-EC"/>
</dbReference>
<dbReference type="PANTHER" id="PTHR34043">
    <property type="entry name" value="ALPHA/BETA-HYDROLASES SUPERFAMILY PROTEIN"/>
    <property type="match status" value="1"/>
</dbReference>
<protein>
    <recommendedName>
        <fullName evidence="3">triacylglycerol lipase</fullName>
        <ecNumber evidence="3">3.1.1.3</ecNumber>
    </recommendedName>
</protein>